<gene>
    <name evidence="1" type="ORF">SSX86_016577</name>
</gene>
<dbReference type="AlphaFoldDB" id="A0AAP0CYE0"/>
<sequence length="133" mass="14754">MLGFDKNGENGEDRAKLIANRIAKVVGNVPFDSLGWNILYDVMGLMGFGARWIAMIRACLESANSLVLVNGSPTKEYSIERGLRQGDHLSPFLFIMAMEGLNVMTKELVLSYMLVPAKVGFQRNPDFAYFLCG</sequence>
<dbReference type="PANTHER" id="PTHR31635:SF196">
    <property type="entry name" value="REVERSE TRANSCRIPTASE DOMAIN-CONTAINING PROTEIN-RELATED"/>
    <property type="match status" value="1"/>
</dbReference>
<accession>A0AAP0CYE0</accession>
<keyword evidence="2" id="KW-1185">Reference proteome</keyword>
<dbReference type="EMBL" id="JBCNJP010000017">
    <property type="protein sequence ID" value="KAK9065194.1"/>
    <property type="molecule type" value="Genomic_DNA"/>
</dbReference>
<comment type="caution">
    <text evidence="1">The sequence shown here is derived from an EMBL/GenBank/DDBJ whole genome shotgun (WGS) entry which is preliminary data.</text>
</comment>
<name>A0AAP0CYE0_9ASTR</name>
<evidence type="ECO:0008006" key="3">
    <source>
        <dbReference type="Google" id="ProtNLM"/>
    </source>
</evidence>
<proteinExistence type="predicted"/>
<dbReference type="Proteomes" id="UP001408789">
    <property type="component" value="Unassembled WGS sequence"/>
</dbReference>
<reference evidence="1 2" key="1">
    <citation type="submission" date="2024-04" db="EMBL/GenBank/DDBJ databases">
        <title>The reference genome of an endangered Asteraceae, Deinandra increscens subsp. villosa, native to the Central Coast of California.</title>
        <authorList>
            <person name="Guilliams M."/>
            <person name="Hasenstab-Lehman K."/>
            <person name="Meyer R."/>
            <person name="Mcevoy S."/>
        </authorList>
    </citation>
    <scope>NUCLEOTIDE SEQUENCE [LARGE SCALE GENOMIC DNA]</scope>
    <source>
        <tissue evidence="1">Leaf</tissue>
    </source>
</reference>
<dbReference type="PANTHER" id="PTHR31635">
    <property type="entry name" value="REVERSE TRANSCRIPTASE DOMAIN-CONTAINING PROTEIN-RELATED"/>
    <property type="match status" value="1"/>
</dbReference>
<evidence type="ECO:0000313" key="2">
    <source>
        <dbReference type="Proteomes" id="UP001408789"/>
    </source>
</evidence>
<evidence type="ECO:0000313" key="1">
    <source>
        <dbReference type="EMBL" id="KAK9065194.1"/>
    </source>
</evidence>
<organism evidence="1 2">
    <name type="scientific">Deinandra increscens subsp. villosa</name>
    <dbReference type="NCBI Taxonomy" id="3103831"/>
    <lineage>
        <taxon>Eukaryota</taxon>
        <taxon>Viridiplantae</taxon>
        <taxon>Streptophyta</taxon>
        <taxon>Embryophyta</taxon>
        <taxon>Tracheophyta</taxon>
        <taxon>Spermatophyta</taxon>
        <taxon>Magnoliopsida</taxon>
        <taxon>eudicotyledons</taxon>
        <taxon>Gunneridae</taxon>
        <taxon>Pentapetalae</taxon>
        <taxon>asterids</taxon>
        <taxon>campanulids</taxon>
        <taxon>Asterales</taxon>
        <taxon>Asteraceae</taxon>
        <taxon>Asteroideae</taxon>
        <taxon>Heliantheae alliance</taxon>
        <taxon>Madieae</taxon>
        <taxon>Madiinae</taxon>
        <taxon>Deinandra</taxon>
    </lineage>
</organism>
<protein>
    <recommendedName>
        <fullName evidence="3">Reverse transcriptase</fullName>
    </recommendedName>
</protein>